<feature type="transmembrane region" description="Helical" evidence="9">
    <location>
        <begin position="159"/>
        <end position="180"/>
    </location>
</feature>
<dbReference type="InterPro" id="IPR003439">
    <property type="entry name" value="ABC_transporter-like_ATP-bd"/>
</dbReference>
<dbReference type="FunFam" id="3.40.50.300:FF:000854">
    <property type="entry name" value="Multidrug ABC transporter ATP-binding protein"/>
    <property type="match status" value="1"/>
</dbReference>
<dbReference type="PROSITE" id="PS50929">
    <property type="entry name" value="ABC_TM1F"/>
    <property type="match status" value="1"/>
</dbReference>
<dbReference type="PROSITE" id="PS50893">
    <property type="entry name" value="ABC_TRANSPORTER_2"/>
    <property type="match status" value="1"/>
</dbReference>
<feature type="transmembrane region" description="Helical" evidence="9">
    <location>
        <begin position="127"/>
        <end position="147"/>
    </location>
</feature>
<dbReference type="Proteomes" id="UP000198668">
    <property type="component" value="Unassembled WGS sequence"/>
</dbReference>
<dbReference type="PANTHER" id="PTHR43394">
    <property type="entry name" value="ATP-DEPENDENT PERMEASE MDL1, MITOCHONDRIAL"/>
    <property type="match status" value="1"/>
</dbReference>
<evidence type="ECO:0000313" key="12">
    <source>
        <dbReference type="EMBL" id="SFH52759.1"/>
    </source>
</evidence>
<proteinExistence type="predicted"/>
<evidence type="ECO:0000256" key="9">
    <source>
        <dbReference type="SAM" id="Phobius"/>
    </source>
</evidence>
<dbReference type="Pfam" id="PF00005">
    <property type="entry name" value="ABC_tran"/>
    <property type="match status" value="1"/>
</dbReference>
<evidence type="ECO:0000259" key="10">
    <source>
        <dbReference type="PROSITE" id="PS50893"/>
    </source>
</evidence>
<dbReference type="Gene3D" id="1.20.1560.10">
    <property type="entry name" value="ABC transporter type 1, transmembrane domain"/>
    <property type="match status" value="1"/>
</dbReference>
<dbReference type="SMART" id="SM00382">
    <property type="entry name" value="AAA"/>
    <property type="match status" value="1"/>
</dbReference>
<comment type="subcellular location">
    <subcellularLocation>
        <location evidence="1">Cell membrane</location>
        <topology evidence="1">Multi-pass membrane protein</topology>
    </subcellularLocation>
</comment>
<sequence length="588" mass="65166">MIQLLKYLKAKDWGLIFLIFLFIVTQVFLDLKIPDYMSEITVKVQTPGSETQDIILTGGYMVLCALGSLASAVIVSFFSTRLAASFAKNLREKLFNQVEGFSMEEINGFSTSSLITRSTNDITQVQMFIAMGMQILIKAPIMAIWAITKISNKNWQWTAATGVTVVALLAVIIVVISLAMPRFKRIQKLTDNLTAVTRENLTGIRVVRAYNAEEHEENKFEKANTDLNDNYLFATRAMALMSPSMTAAMNGLSLAIYWIGAYLIHDVLDVMQRITIFSNMVVFSSYAIQVVMSFVMLTFIFVILPRAQVSANRIKEVLNTESTIEDGTVNEGKDHLEGEIEFRHVSFKYPDAGDYVIKDIDFTAHKGETVAFIGATGSGKSTIINLVPRFYDPTEGEILIDGVNIKDYTQEALRNKIGYVPQKSVLFSGTIASNIAFGDNGKGDITEDAVKHAVSVAKATDFVEKTTGQYEGHVAQGGNNFSGGQKQRLAIARAIARDPEIFIFDDSFSALDYKTDRDLRSQLKEEAGDVTNLIVGQRIGTIKDADTIIVLDEGRIVGKGKHDDLLETCEVYREIAQSQLSEEELANE</sequence>
<evidence type="ECO:0000313" key="13">
    <source>
        <dbReference type="Proteomes" id="UP000198668"/>
    </source>
</evidence>
<dbReference type="InterPro" id="IPR039421">
    <property type="entry name" value="Type_1_exporter"/>
</dbReference>
<dbReference type="SUPFAM" id="SSF52540">
    <property type="entry name" value="P-loop containing nucleoside triphosphate hydrolases"/>
    <property type="match status" value="1"/>
</dbReference>
<dbReference type="GO" id="GO:0016887">
    <property type="term" value="F:ATP hydrolysis activity"/>
    <property type="evidence" value="ECO:0007669"/>
    <property type="project" value="InterPro"/>
</dbReference>
<organism evidence="12 13">
    <name type="scientific">Pisciglobus halotolerans</name>
    <dbReference type="NCBI Taxonomy" id="745365"/>
    <lineage>
        <taxon>Bacteria</taxon>
        <taxon>Bacillati</taxon>
        <taxon>Bacillota</taxon>
        <taxon>Bacilli</taxon>
        <taxon>Lactobacillales</taxon>
        <taxon>Carnobacteriaceae</taxon>
    </lineage>
</organism>
<keyword evidence="7 9" id="KW-1133">Transmembrane helix</keyword>
<evidence type="ECO:0000256" key="6">
    <source>
        <dbReference type="ARBA" id="ARBA00022840"/>
    </source>
</evidence>
<keyword evidence="4 9" id="KW-0812">Transmembrane</keyword>
<dbReference type="RefSeq" id="WP_092090780.1">
    <property type="nucleotide sequence ID" value="NZ_FOQE01000001.1"/>
</dbReference>
<evidence type="ECO:0000256" key="2">
    <source>
        <dbReference type="ARBA" id="ARBA00022448"/>
    </source>
</evidence>
<evidence type="ECO:0000256" key="8">
    <source>
        <dbReference type="ARBA" id="ARBA00023136"/>
    </source>
</evidence>
<dbReference type="InterPro" id="IPR027417">
    <property type="entry name" value="P-loop_NTPase"/>
</dbReference>
<dbReference type="PANTHER" id="PTHR43394:SF1">
    <property type="entry name" value="ATP-BINDING CASSETTE SUB-FAMILY B MEMBER 10, MITOCHONDRIAL"/>
    <property type="match status" value="1"/>
</dbReference>
<dbReference type="GO" id="GO:0005524">
    <property type="term" value="F:ATP binding"/>
    <property type="evidence" value="ECO:0007669"/>
    <property type="project" value="UniProtKB-KW"/>
</dbReference>
<evidence type="ECO:0000256" key="3">
    <source>
        <dbReference type="ARBA" id="ARBA00022475"/>
    </source>
</evidence>
<protein>
    <submittedName>
        <fullName evidence="12">ATP-binding cassette, subfamily B</fullName>
    </submittedName>
</protein>
<dbReference type="EMBL" id="FOQE01000001">
    <property type="protein sequence ID" value="SFH52759.1"/>
    <property type="molecule type" value="Genomic_DNA"/>
</dbReference>
<feature type="domain" description="ABC transporter" evidence="10">
    <location>
        <begin position="340"/>
        <end position="578"/>
    </location>
</feature>
<keyword evidence="6 12" id="KW-0067">ATP-binding</keyword>
<dbReference type="InterPro" id="IPR036640">
    <property type="entry name" value="ABC1_TM_sf"/>
</dbReference>
<keyword evidence="8 9" id="KW-0472">Membrane</keyword>
<dbReference type="PROSITE" id="PS00211">
    <property type="entry name" value="ABC_TRANSPORTER_1"/>
    <property type="match status" value="1"/>
</dbReference>
<evidence type="ECO:0000256" key="7">
    <source>
        <dbReference type="ARBA" id="ARBA00022989"/>
    </source>
</evidence>
<name>A0A1I3ASP6_9LACT</name>
<keyword evidence="3" id="KW-1003">Cell membrane</keyword>
<dbReference type="OrthoDB" id="9770415at2"/>
<evidence type="ECO:0000256" key="1">
    <source>
        <dbReference type="ARBA" id="ARBA00004651"/>
    </source>
</evidence>
<dbReference type="InterPro" id="IPR003593">
    <property type="entry name" value="AAA+_ATPase"/>
</dbReference>
<keyword evidence="13" id="KW-1185">Reference proteome</keyword>
<reference evidence="12 13" key="1">
    <citation type="submission" date="2016-10" db="EMBL/GenBank/DDBJ databases">
        <authorList>
            <person name="de Groot N.N."/>
        </authorList>
    </citation>
    <scope>NUCLEOTIDE SEQUENCE [LARGE SCALE GENOMIC DNA]</scope>
    <source>
        <strain evidence="12 13">DSM 27630</strain>
    </source>
</reference>
<dbReference type="Pfam" id="PF00664">
    <property type="entry name" value="ABC_membrane"/>
    <property type="match status" value="1"/>
</dbReference>
<feature type="transmembrane region" description="Helical" evidence="9">
    <location>
        <begin position="12"/>
        <end position="29"/>
    </location>
</feature>
<dbReference type="SUPFAM" id="SSF90123">
    <property type="entry name" value="ABC transporter transmembrane region"/>
    <property type="match status" value="1"/>
</dbReference>
<feature type="transmembrane region" description="Helical" evidence="9">
    <location>
        <begin position="276"/>
        <end position="304"/>
    </location>
</feature>
<dbReference type="GO" id="GO:0015421">
    <property type="term" value="F:ABC-type oligopeptide transporter activity"/>
    <property type="evidence" value="ECO:0007669"/>
    <property type="project" value="TreeGrafter"/>
</dbReference>
<evidence type="ECO:0000259" key="11">
    <source>
        <dbReference type="PROSITE" id="PS50929"/>
    </source>
</evidence>
<feature type="transmembrane region" description="Helical" evidence="9">
    <location>
        <begin position="245"/>
        <end position="264"/>
    </location>
</feature>
<dbReference type="AlphaFoldDB" id="A0A1I3ASP6"/>
<accession>A0A1I3ASP6</accession>
<dbReference type="InterPro" id="IPR011527">
    <property type="entry name" value="ABC1_TM_dom"/>
</dbReference>
<gene>
    <name evidence="12" type="ORF">SAMN04489868_101172</name>
</gene>
<dbReference type="Gene3D" id="3.40.50.300">
    <property type="entry name" value="P-loop containing nucleotide triphosphate hydrolases"/>
    <property type="match status" value="1"/>
</dbReference>
<dbReference type="GO" id="GO:0005886">
    <property type="term" value="C:plasma membrane"/>
    <property type="evidence" value="ECO:0007669"/>
    <property type="project" value="UniProtKB-SubCell"/>
</dbReference>
<dbReference type="CDD" id="cd18548">
    <property type="entry name" value="ABC_6TM_Tm287_like"/>
    <property type="match status" value="1"/>
</dbReference>
<evidence type="ECO:0000256" key="5">
    <source>
        <dbReference type="ARBA" id="ARBA00022741"/>
    </source>
</evidence>
<evidence type="ECO:0000256" key="4">
    <source>
        <dbReference type="ARBA" id="ARBA00022692"/>
    </source>
</evidence>
<feature type="transmembrane region" description="Helical" evidence="9">
    <location>
        <begin position="60"/>
        <end position="84"/>
    </location>
</feature>
<dbReference type="InterPro" id="IPR017871">
    <property type="entry name" value="ABC_transporter-like_CS"/>
</dbReference>
<keyword evidence="5" id="KW-0547">Nucleotide-binding</keyword>
<keyword evidence="2" id="KW-0813">Transport</keyword>
<feature type="domain" description="ABC transmembrane type-1" evidence="11">
    <location>
        <begin position="17"/>
        <end position="306"/>
    </location>
</feature>